<comment type="caution">
    <text evidence="1">The sequence shown here is derived from an EMBL/GenBank/DDBJ whole genome shotgun (WGS) entry which is preliminary data.</text>
</comment>
<dbReference type="EMBL" id="CM055743">
    <property type="protein sequence ID" value="KAJ7999651.1"/>
    <property type="molecule type" value="Genomic_DNA"/>
</dbReference>
<sequence>MQLSRRLPGRSQPPREPMGRERMGREQEARAGGACQVLRQRLAPADRGRRRVGFGRTAVCQMLFLNNLTALTFGYMCRETRVIFSGMRDGELIKNCYRAMENANGLSDGSRDVEERNYLRLNSLTVVCVGHGHLG</sequence>
<keyword evidence="2" id="KW-1185">Reference proteome</keyword>
<reference evidence="1" key="1">
    <citation type="submission" date="2021-05" db="EMBL/GenBank/DDBJ databases">
        <authorList>
            <person name="Pan Q."/>
            <person name="Jouanno E."/>
            <person name="Zahm M."/>
            <person name="Klopp C."/>
            <person name="Cabau C."/>
            <person name="Louis A."/>
            <person name="Berthelot C."/>
            <person name="Parey E."/>
            <person name="Roest Crollius H."/>
            <person name="Montfort J."/>
            <person name="Robinson-Rechavi M."/>
            <person name="Bouchez O."/>
            <person name="Lampietro C."/>
            <person name="Lopez Roques C."/>
            <person name="Donnadieu C."/>
            <person name="Postlethwait J."/>
            <person name="Bobe J."/>
            <person name="Dillon D."/>
            <person name="Chandos A."/>
            <person name="von Hippel F."/>
            <person name="Guiguen Y."/>
        </authorList>
    </citation>
    <scope>NUCLEOTIDE SEQUENCE</scope>
    <source>
        <strain evidence="1">YG-Jan2019</strain>
    </source>
</reference>
<name>A0ACC2G7U4_DALPE</name>
<gene>
    <name evidence="1" type="ORF">DPEC_G00196620</name>
</gene>
<protein>
    <submittedName>
        <fullName evidence="1">Uncharacterized protein</fullName>
    </submittedName>
</protein>
<organism evidence="1 2">
    <name type="scientific">Dallia pectoralis</name>
    <name type="common">Alaska blackfish</name>
    <dbReference type="NCBI Taxonomy" id="75939"/>
    <lineage>
        <taxon>Eukaryota</taxon>
        <taxon>Metazoa</taxon>
        <taxon>Chordata</taxon>
        <taxon>Craniata</taxon>
        <taxon>Vertebrata</taxon>
        <taxon>Euteleostomi</taxon>
        <taxon>Actinopterygii</taxon>
        <taxon>Neopterygii</taxon>
        <taxon>Teleostei</taxon>
        <taxon>Protacanthopterygii</taxon>
        <taxon>Esociformes</taxon>
        <taxon>Umbridae</taxon>
        <taxon>Dallia</taxon>
    </lineage>
</organism>
<dbReference type="Proteomes" id="UP001157502">
    <property type="component" value="Chromosome 16"/>
</dbReference>
<accession>A0ACC2G7U4</accession>
<proteinExistence type="predicted"/>
<evidence type="ECO:0000313" key="1">
    <source>
        <dbReference type="EMBL" id="KAJ7999651.1"/>
    </source>
</evidence>
<evidence type="ECO:0000313" key="2">
    <source>
        <dbReference type="Proteomes" id="UP001157502"/>
    </source>
</evidence>